<dbReference type="Pfam" id="PF11905">
    <property type="entry name" value="DUF3425"/>
    <property type="match status" value="1"/>
</dbReference>
<evidence type="ECO:0000256" key="1">
    <source>
        <dbReference type="SAM" id="MobiDB-lite"/>
    </source>
</evidence>
<keyword evidence="3" id="KW-1185">Reference proteome</keyword>
<feature type="region of interest" description="Disordered" evidence="1">
    <location>
        <begin position="1"/>
        <end position="64"/>
    </location>
</feature>
<dbReference type="CDD" id="cd14688">
    <property type="entry name" value="bZIP_YAP"/>
    <property type="match status" value="1"/>
</dbReference>
<dbReference type="PANTHER" id="PTHR37012:SF2">
    <property type="entry name" value="BZIP DOMAIN-CONTAINING PROTEIN-RELATED"/>
    <property type="match status" value="1"/>
</dbReference>
<dbReference type="PANTHER" id="PTHR37012">
    <property type="entry name" value="B-ZIP TRANSCRIPTION FACTOR (EUROFUNG)-RELATED"/>
    <property type="match status" value="1"/>
</dbReference>
<evidence type="ECO:0000313" key="3">
    <source>
        <dbReference type="Proteomes" id="UP000696280"/>
    </source>
</evidence>
<dbReference type="InterPro" id="IPR021833">
    <property type="entry name" value="DUF3425"/>
</dbReference>
<dbReference type="OrthoDB" id="3535998at2759"/>
<name>A0A9N9L8H4_9HELO</name>
<feature type="compositionally biased region" description="Basic residues" evidence="1">
    <location>
        <begin position="36"/>
        <end position="45"/>
    </location>
</feature>
<reference evidence="2" key="1">
    <citation type="submission" date="2021-07" db="EMBL/GenBank/DDBJ databases">
        <authorList>
            <person name="Durling M."/>
        </authorList>
    </citation>
    <scope>NUCLEOTIDE SEQUENCE</scope>
</reference>
<dbReference type="Gene3D" id="1.20.5.170">
    <property type="match status" value="1"/>
</dbReference>
<dbReference type="AlphaFoldDB" id="A0A9N9L8H4"/>
<protein>
    <recommendedName>
        <fullName evidence="4">BZIP domain-containing protein</fullName>
    </recommendedName>
</protein>
<gene>
    <name evidence="2" type="ORF">HYFRA_00008170</name>
</gene>
<evidence type="ECO:0008006" key="4">
    <source>
        <dbReference type="Google" id="ProtNLM"/>
    </source>
</evidence>
<proteinExistence type="predicted"/>
<comment type="caution">
    <text evidence="2">The sequence shown here is derived from an EMBL/GenBank/DDBJ whole genome shotgun (WGS) entry which is preliminary data.</text>
</comment>
<dbReference type="Proteomes" id="UP000696280">
    <property type="component" value="Unassembled WGS sequence"/>
</dbReference>
<evidence type="ECO:0000313" key="2">
    <source>
        <dbReference type="EMBL" id="CAG8960451.1"/>
    </source>
</evidence>
<accession>A0A9N9L8H4</accession>
<organism evidence="2 3">
    <name type="scientific">Hymenoscyphus fraxineus</name>
    <dbReference type="NCBI Taxonomy" id="746836"/>
    <lineage>
        <taxon>Eukaryota</taxon>
        <taxon>Fungi</taxon>
        <taxon>Dikarya</taxon>
        <taxon>Ascomycota</taxon>
        <taxon>Pezizomycotina</taxon>
        <taxon>Leotiomycetes</taxon>
        <taxon>Helotiales</taxon>
        <taxon>Helotiaceae</taxon>
        <taxon>Hymenoscyphus</taxon>
    </lineage>
</organism>
<sequence>MIHESYNMPPAAVIDTMSARSSISPTAMEEEEPRKKGARGGKRSVSHLSKAQLARKRANDREAQRNIRQRTKEHIENLEKKVKELEAGHRASSMERVLKRNKELEREVAHLQAQVAAKSSSARGSIGPEDALALARPGEWIHETPMSTVWQPHTLVTSSPQQHGFPATNSNLFEAEEVLTPTSNGIQNATPVWEDPSVFGNTSQALAQPTPAWAPFHPAFNQPSRFADLQPSGFTEIVNQPTYQNSTCWQSQPSIYAWQISTKLKAPVTLVDQLMFSVIHSQRHLALHSEATGDDLLGPSFPPVHILFNHQAPITSSKPPSNITEVMSRYSEVLSKRGFALIPEKLASFMCMYRFVQWQISPTYQTYQKLHDWQAPRPAQLAIPHPAWMDLPPWGKVREMMIENQERYDNPEFQNDYASNLSVNFPHDPMKALIFEDGQIMVSPLMERHLSDINNMSMKKPFADKYPEFRDACRFEEV</sequence>
<dbReference type="EMBL" id="CAJVRL010000099">
    <property type="protein sequence ID" value="CAG8960451.1"/>
    <property type="molecule type" value="Genomic_DNA"/>
</dbReference>